<evidence type="ECO:0000313" key="4">
    <source>
        <dbReference type="Proteomes" id="UP001606301"/>
    </source>
</evidence>
<feature type="domain" description="Ice-binding protein C-terminal" evidence="2">
    <location>
        <begin position="223"/>
        <end position="247"/>
    </location>
</feature>
<evidence type="ECO:0000256" key="1">
    <source>
        <dbReference type="SAM" id="SignalP"/>
    </source>
</evidence>
<protein>
    <submittedName>
        <fullName evidence="3">FxDxF family PEP-CTERM protein</fullName>
    </submittedName>
</protein>
<dbReference type="Proteomes" id="UP001606301">
    <property type="component" value="Unassembled WGS sequence"/>
</dbReference>
<keyword evidence="1" id="KW-0732">Signal</keyword>
<reference evidence="3 4" key="1">
    <citation type="submission" date="2024-08" db="EMBL/GenBank/DDBJ databases">
        <authorList>
            <person name="Lu H."/>
        </authorList>
    </citation>
    <scope>NUCLEOTIDE SEQUENCE [LARGE SCALE GENOMIC DNA]</scope>
    <source>
        <strain evidence="3 4">LKC17W</strain>
    </source>
</reference>
<keyword evidence="4" id="KW-1185">Reference proteome</keyword>
<name>A0ABW7FMZ5_9BURK</name>
<feature type="chain" id="PRO_5046480954" evidence="1">
    <location>
        <begin position="21"/>
        <end position="250"/>
    </location>
</feature>
<evidence type="ECO:0000259" key="2">
    <source>
        <dbReference type="Pfam" id="PF07589"/>
    </source>
</evidence>
<proteinExistence type="predicted"/>
<organism evidence="3 4">
    <name type="scientific">Pelomonas margarita</name>
    <dbReference type="NCBI Taxonomy" id="3299031"/>
    <lineage>
        <taxon>Bacteria</taxon>
        <taxon>Pseudomonadati</taxon>
        <taxon>Pseudomonadota</taxon>
        <taxon>Betaproteobacteria</taxon>
        <taxon>Burkholderiales</taxon>
        <taxon>Sphaerotilaceae</taxon>
        <taxon>Roseateles</taxon>
    </lineage>
</organism>
<dbReference type="Pfam" id="PF07589">
    <property type="entry name" value="PEP-CTERM"/>
    <property type="match status" value="1"/>
</dbReference>
<comment type="caution">
    <text evidence="3">The sequence shown here is derived from an EMBL/GenBank/DDBJ whole genome shotgun (WGS) entry which is preliminary data.</text>
</comment>
<evidence type="ECO:0000313" key="3">
    <source>
        <dbReference type="EMBL" id="MFG6442720.1"/>
    </source>
</evidence>
<dbReference type="EMBL" id="JBIGHW010000012">
    <property type="protein sequence ID" value="MFG6442720.1"/>
    <property type="molecule type" value="Genomic_DNA"/>
</dbReference>
<accession>A0ABW7FMZ5</accession>
<gene>
    <name evidence="3" type="ORF">ACG0Z3_18690</name>
</gene>
<feature type="signal peptide" evidence="1">
    <location>
        <begin position="1"/>
        <end position="20"/>
    </location>
</feature>
<sequence>MTKSLTALALAALAALPAHAALTAGDIAFTSFNADEKGWSFVTFVDIAANTTIYFSDNEWQGSAFNTGEGYQSWNSGTGTIAAGTVIRFSSIQNSSRAASLGTLSAVTGIPNAGSLDLSASPDSLFAYIGSATSPTTFLAAIASSSFGAAATGVLTGTSLTTSAFELGVSSGSDWAQYTGARAGQTTVAGYKALVADKANWTINGDGVFTTAVPNTTAFVATPVPEPQTYALMLGGLGLVGWMARRRKAA</sequence>
<dbReference type="NCBIfam" id="TIGR02595">
    <property type="entry name" value="PEP_CTERM"/>
    <property type="match status" value="1"/>
</dbReference>
<dbReference type="InterPro" id="IPR013424">
    <property type="entry name" value="Ice-binding_C"/>
</dbReference>
<dbReference type="NCBIfam" id="NF038126">
    <property type="entry name" value="PEP_CTERM_FxDxF"/>
    <property type="match status" value="1"/>
</dbReference>
<dbReference type="RefSeq" id="WP_394400249.1">
    <property type="nucleotide sequence ID" value="NZ_JBIGHW010000012.1"/>
</dbReference>